<feature type="transmembrane region" description="Helical" evidence="1">
    <location>
        <begin position="13"/>
        <end position="36"/>
    </location>
</feature>
<feature type="transmembrane region" description="Helical" evidence="1">
    <location>
        <begin position="293"/>
        <end position="310"/>
    </location>
</feature>
<proteinExistence type="predicted"/>
<reference evidence="2" key="2">
    <citation type="submission" date="2023-06" db="EMBL/GenBank/DDBJ databases">
        <authorList>
            <consortium name="Lawrence Berkeley National Laboratory"/>
            <person name="Haridas S."/>
            <person name="Hensen N."/>
            <person name="Bonometti L."/>
            <person name="Westerberg I."/>
            <person name="Brannstrom I.O."/>
            <person name="Guillou S."/>
            <person name="Cros-Aarteil S."/>
            <person name="Calhoun S."/>
            <person name="Kuo A."/>
            <person name="Mondo S."/>
            <person name="Pangilinan J."/>
            <person name="Riley R."/>
            <person name="Labutti K."/>
            <person name="Andreopoulos B."/>
            <person name="Lipzen A."/>
            <person name="Chen C."/>
            <person name="Yanf M."/>
            <person name="Daum C."/>
            <person name="Ng V."/>
            <person name="Clum A."/>
            <person name="Steindorff A."/>
            <person name="Ohm R."/>
            <person name="Martin F."/>
            <person name="Silar P."/>
            <person name="Natvig D."/>
            <person name="Lalanne C."/>
            <person name="Gautier V."/>
            <person name="Ament-Velasquez S.L."/>
            <person name="Kruys A."/>
            <person name="Hutchinson M.I."/>
            <person name="Powell A.J."/>
            <person name="Barry K."/>
            <person name="Miller A.N."/>
            <person name="Grigoriev I.V."/>
            <person name="Debuchy R."/>
            <person name="Gladieux P."/>
            <person name="Thoren M.H."/>
            <person name="Johannesson H."/>
        </authorList>
    </citation>
    <scope>NUCLEOTIDE SEQUENCE</scope>
    <source>
        <strain evidence="2">CBS 314.62</strain>
    </source>
</reference>
<feature type="non-terminal residue" evidence="2">
    <location>
        <position position="1"/>
    </location>
</feature>
<evidence type="ECO:0000313" key="2">
    <source>
        <dbReference type="EMBL" id="KAK3688069.1"/>
    </source>
</evidence>
<gene>
    <name evidence="2" type="ORF">B0T22DRAFT_360418</name>
</gene>
<feature type="transmembrane region" description="Helical" evidence="1">
    <location>
        <begin position="169"/>
        <end position="195"/>
    </location>
</feature>
<dbReference type="AlphaFoldDB" id="A0AAE1CC33"/>
<keyword evidence="1" id="KW-1133">Transmembrane helix</keyword>
<keyword evidence="1" id="KW-0472">Membrane</keyword>
<dbReference type="EMBL" id="JAULSO010000002">
    <property type="protein sequence ID" value="KAK3688069.1"/>
    <property type="molecule type" value="Genomic_DNA"/>
</dbReference>
<feature type="transmembrane region" description="Helical" evidence="1">
    <location>
        <begin position="43"/>
        <end position="63"/>
    </location>
</feature>
<feature type="transmembrane region" description="Helical" evidence="1">
    <location>
        <begin position="244"/>
        <end position="265"/>
    </location>
</feature>
<keyword evidence="3" id="KW-1185">Reference proteome</keyword>
<evidence type="ECO:0000256" key="1">
    <source>
        <dbReference type="SAM" id="Phobius"/>
    </source>
</evidence>
<feature type="transmembrane region" description="Helical" evidence="1">
    <location>
        <begin position="142"/>
        <end position="163"/>
    </location>
</feature>
<sequence>MAVQLAPEVVGDAVAILIYSFFCLACSLFLFWLVWCHNERRSYVILLAFFMSLSIVASIIQQINTIVWWRSIKTAQYENLVANIGHTELNITGASTGLDLALFYIQYYCYNVEAMLVVCWAAELAQSIFQLRRRMAKLPMGLIAKGTAVFVPVLQMILLRTSAVQNSKFGFMVLADAILILSFLFGSVLLLGILVKYIHSRTALLSWKVQYGQHSGGTLPMSEARSQPGNVQSSPRRSIYDSWLVVRFTIAFVVLGLFELVVIFFQLRAANSNNVANLPAQPDLSPSKARTDFVLFVPGVSAGIFTYIVFGTTRTFREYLVKLVLPKRLWEKRELRRSRKK</sequence>
<organism evidence="2 3">
    <name type="scientific">Podospora appendiculata</name>
    <dbReference type="NCBI Taxonomy" id="314037"/>
    <lineage>
        <taxon>Eukaryota</taxon>
        <taxon>Fungi</taxon>
        <taxon>Dikarya</taxon>
        <taxon>Ascomycota</taxon>
        <taxon>Pezizomycotina</taxon>
        <taxon>Sordariomycetes</taxon>
        <taxon>Sordariomycetidae</taxon>
        <taxon>Sordariales</taxon>
        <taxon>Podosporaceae</taxon>
        <taxon>Podospora</taxon>
    </lineage>
</organism>
<dbReference type="Proteomes" id="UP001270362">
    <property type="component" value="Unassembled WGS sequence"/>
</dbReference>
<protein>
    <recommendedName>
        <fullName evidence="4">Glycoside hydrolase</fullName>
    </recommendedName>
</protein>
<accession>A0AAE1CC33</accession>
<comment type="caution">
    <text evidence="2">The sequence shown here is derived from an EMBL/GenBank/DDBJ whole genome shotgun (WGS) entry which is preliminary data.</text>
</comment>
<name>A0AAE1CC33_9PEZI</name>
<evidence type="ECO:0000313" key="3">
    <source>
        <dbReference type="Proteomes" id="UP001270362"/>
    </source>
</evidence>
<reference evidence="2" key="1">
    <citation type="journal article" date="2023" name="Mol. Phylogenet. Evol.">
        <title>Genome-scale phylogeny and comparative genomics of the fungal order Sordariales.</title>
        <authorList>
            <person name="Hensen N."/>
            <person name="Bonometti L."/>
            <person name="Westerberg I."/>
            <person name="Brannstrom I.O."/>
            <person name="Guillou S."/>
            <person name="Cros-Aarteil S."/>
            <person name="Calhoun S."/>
            <person name="Haridas S."/>
            <person name="Kuo A."/>
            <person name="Mondo S."/>
            <person name="Pangilinan J."/>
            <person name="Riley R."/>
            <person name="LaButti K."/>
            <person name="Andreopoulos B."/>
            <person name="Lipzen A."/>
            <person name="Chen C."/>
            <person name="Yan M."/>
            <person name="Daum C."/>
            <person name="Ng V."/>
            <person name="Clum A."/>
            <person name="Steindorff A."/>
            <person name="Ohm R.A."/>
            <person name="Martin F."/>
            <person name="Silar P."/>
            <person name="Natvig D.O."/>
            <person name="Lalanne C."/>
            <person name="Gautier V."/>
            <person name="Ament-Velasquez S.L."/>
            <person name="Kruys A."/>
            <person name="Hutchinson M.I."/>
            <person name="Powell A.J."/>
            <person name="Barry K."/>
            <person name="Miller A.N."/>
            <person name="Grigoriev I.V."/>
            <person name="Debuchy R."/>
            <person name="Gladieux P."/>
            <person name="Hiltunen Thoren M."/>
            <person name="Johannesson H."/>
        </authorList>
    </citation>
    <scope>NUCLEOTIDE SEQUENCE</scope>
    <source>
        <strain evidence="2">CBS 314.62</strain>
    </source>
</reference>
<evidence type="ECO:0008006" key="4">
    <source>
        <dbReference type="Google" id="ProtNLM"/>
    </source>
</evidence>
<feature type="transmembrane region" description="Helical" evidence="1">
    <location>
        <begin position="101"/>
        <end position="122"/>
    </location>
</feature>
<keyword evidence="1" id="KW-0812">Transmembrane</keyword>